<dbReference type="RefSeq" id="WP_076348527.1">
    <property type="nucleotide sequence ID" value="NZ_CP019082.1"/>
</dbReference>
<accession>A0A1U7CU04</accession>
<dbReference type="OrthoDB" id="9802121at2"/>
<dbReference type="Proteomes" id="UP000186309">
    <property type="component" value="Chromosome"/>
</dbReference>
<dbReference type="PANTHER" id="PTHR43461:SF1">
    <property type="entry name" value="TRANSMEMBRANE PROTEIN 256"/>
    <property type="match status" value="1"/>
</dbReference>
<evidence type="ECO:0000256" key="4">
    <source>
        <dbReference type="ARBA" id="ARBA00022989"/>
    </source>
</evidence>
<dbReference type="EMBL" id="CP019082">
    <property type="protein sequence ID" value="APW62430.1"/>
    <property type="molecule type" value="Genomic_DNA"/>
</dbReference>
<feature type="transmembrane region" description="Helical" evidence="6">
    <location>
        <begin position="99"/>
        <end position="122"/>
    </location>
</feature>
<feature type="transmembrane region" description="Helical" evidence="6">
    <location>
        <begin position="70"/>
        <end position="92"/>
    </location>
</feature>
<dbReference type="PANTHER" id="PTHR43461">
    <property type="entry name" value="TRANSMEMBRANE PROTEIN 256"/>
    <property type="match status" value="1"/>
</dbReference>
<evidence type="ECO:0000313" key="7">
    <source>
        <dbReference type="EMBL" id="APW62430.1"/>
    </source>
</evidence>
<feature type="transmembrane region" description="Helical" evidence="6">
    <location>
        <begin position="6"/>
        <end position="26"/>
    </location>
</feature>
<comment type="subcellular location">
    <subcellularLocation>
        <location evidence="1">Membrane</location>
        <topology evidence="1">Multi-pass membrane protein</topology>
    </subcellularLocation>
</comment>
<protein>
    <recommendedName>
        <fullName evidence="9">DUF423 domain-containing protein</fullName>
    </recommendedName>
</protein>
<evidence type="ECO:0000256" key="5">
    <source>
        <dbReference type="ARBA" id="ARBA00023136"/>
    </source>
</evidence>
<gene>
    <name evidence="7" type="ORF">BSF38_03974</name>
</gene>
<feature type="transmembrane region" description="Helical" evidence="6">
    <location>
        <begin position="47"/>
        <end position="64"/>
    </location>
</feature>
<sequence length="141" mass="14547">MNDGFWLRIGAVWGFLAVAMGAFGAHGLKDRLTALDQTANFHTAAQYHMYIALALVAVGLLQAMGRSGTALSVAGWSFLIGSVIFSGSLYVLSLTGLKWLGAITPIGGVAILVGWAALAVAAGRSTTEVPVAASAGYSKEF</sequence>
<dbReference type="KEGG" id="pbor:BSF38_03974"/>
<evidence type="ECO:0000256" key="2">
    <source>
        <dbReference type="ARBA" id="ARBA00009694"/>
    </source>
</evidence>
<comment type="similarity">
    <text evidence="2">Belongs to the UPF0382 family.</text>
</comment>
<keyword evidence="5 6" id="KW-0472">Membrane</keyword>
<dbReference type="Pfam" id="PF04241">
    <property type="entry name" value="DUF423"/>
    <property type="match status" value="1"/>
</dbReference>
<evidence type="ECO:0000313" key="8">
    <source>
        <dbReference type="Proteomes" id="UP000186309"/>
    </source>
</evidence>
<keyword evidence="8" id="KW-1185">Reference proteome</keyword>
<dbReference type="STRING" id="1387353.BSF38_03974"/>
<evidence type="ECO:0000256" key="1">
    <source>
        <dbReference type="ARBA" id="ARBA00004141"/>
    </source>
</evidence>
<evidence type="ECO:0000256" key="3">
    <source>
        <dbReference type="ARBA" id="ARBA00022692"/>
    </source>
</evidence>
<name>A0A1U7CU04_9BACT</name>
<organism evidence="7 8">
    <name type="scientific">Paludisphaera borealis</name>
    <dbReference type="NCBI Taxonomy" id="1387353"/>
    <lineage>
        <taxon>Bacteria</taxon>
        <taxon>Pseudomonadati</taxon>
        <taxon>Planctomycetota</taxon>
        <taxon>Planctomycetia</taxon>
        <taxon>Isosphaerales</taxon>
        <taxon>Isosphaeraceae</taxon>
        <taxon>Paludisphaera</taxon>
    </lineage>
</organism>
<keyword evidence="4 6" id="KW-1133">Transmembrane helix</keyword>
<dbReference type="AlphaFoldDB" id="A0A1U7CU04"/>
<evidence type="ECO:0008006" key="9">
    <source>
        <dbReference type="Google" id="ProtNLM"/>
    </source>
</evidence>
<evidence type="ECO:0000256" key="6">
    <source>
        <dbReference type="SAM" id="Phobius"/>
    </source>
</evidence>
<proteinExistence type="inferred from homology"/>
<keyword evidence="3 6" id="KW-0812">Transmembrane</keyword>
<dbReference type="InterPro" id="IPR006696">
    <property type="entry name" value="DUF423"/>
</dbReference>
<reference evidence="8" key="1">
    <citation type="submission" date="2016-12" db="EMBL/GenBank/DDBJ databases">
        <title>Comparative genomics of four Isosphaeraceae planctomycetes: a common pool of plasmids and glycoside hydrolase genes.</title>
        <authorList>
            <person name="Ivanova A."/>
        </authorList>
    </citation>
    <scope>NUCLEOTIDE SEQUENCE [LARGE SCALE GENOMIC DNA]</scope>
    <source>
        <strain evidence="8">PX4</strain>
    </source>
</reference>
<dbReference type="GO" id="GO:0005886">
    <property type="term" value="C:plasma membrane"/>
    <property type="evidence" value="ECO:0007669"/>
    <property type="project" value="TreeGrafter"/>
</dbReference>